<dbReference type="InterPro" id="IPR032632">
    <property type="entry name" value="Peptidase_M16_M"/>
</dbReference>
<dbReference type="InterPro" id="IPR050626">
    <property type="entry name" value="Peptidase_M16"/>
</dbReference>
<evidence type="ECO:0000256" key="2">
    <source>
        <dbReference type="SAM" id="SignalP"/>
    </source>
</evidence>
<feature type="domain" description="Peptidase M16 middle/third" evidence="3">
    <location>
        <begin position="2"/>
        <end position="89"/>
    </location>
</feature>
<feature type="non-terminal residue" evidence="4">
    <location>
        <position position="1"/>
    </location>
</feature>
<evidence type="ECO:0000256" key="1">
    <source>
        <dbReference type="ARBA" id="ARBA00022723"/>
    </source>
</evidence>
<dbReference type="PANTHER" id="PTHR43690">
    <property type="entry name" value="NARDILYSIN"/>
    <property type="match status" value="1"/>
</dbReference>
<dbReference type="InterPro" id="IPR011249">
    <property type="entry name" value="Metalloenz_LuxS/M16"/>
</dbReference>
<reference evidence="4 5" key="1">
    <citation type="submission" date="2024-05" db="EMBL/GenBank/DDBJ databases">
        <title>Genome sequencing and assembly of Indian major carp, Cirrhinus mrigala (Hamilton, 1822).</title>
        <authorList>
            <person name="Mohindra V."/>
            <person name="Chowdhury L.M."/>
            <person name="Lal K."/>
            <person name="Jena J.K."/>
        </authorList>
    </citation>
    <scope>NUCLEOTIDE SEQUENCE [LARGE SCALE GENOMIC DNA]</scope>
    <source>
        <strain evidence="4">CM1030</strain>
        <tissue evidence="4">Blood</tissue>
    </source>
</reference>
<proteinExistence type="predicted"/>
<protein>
    <recommendedName>
        <fullName evidence="3">Peptidase M16 middle/third domain-containing protein</fullName>
    </recommendedName>
</protein>
<dbReference type="SUPFAM" id="SSF63411">
    <property type="entry name" value="LuxS/MPP-like metallohydrolase"/>
    <property type="match status" value="1"/>
</dbReference>
<keyword evidence="5" id="KW-1185">Reference proteome</keyword>
<dbReference type="PANTHER" id="PTHR43690:SF18">
    <property type="entry name" value="INSULIN-DEGRADING ENZYME-RELATED"/>
    <property type="match status" value="1"/>
</dbReference>
<feature type="non-terminal residue" evidence="4">
    <location>
        <position position="92"/>
    </location>
</feature>
<dbReference type="AlphaFoldDB" id="A0ABD0RUX2"/>
<keyword evidence="2" id="KW-0732">Signal</keyword>
<keyword evidence="1" id="KW-0479">Metal-binding</keyword>
<dbReference type="Gene3D" id="3.30.830.10">
    <property type="entry name" value="Metalloenzyme, LuxS/M16 peptidase-like"/>
    <property type="match status" value="1"/>
</dbReference>
<organism evidence="4 5">
    <name type="scientific">Cirrhinus mrigala</name>
    <name type="common">Mrigala</name>
    <dbReference type="NCBI Taxonomy" id="683832"/>
    <lineage>
        <taxon>Eukaryota</taxon>
        <taxon>Metazoa</taxon>
        <taxon>Chordata</taxon>
        <taxon>Craniata</taxon>
        <taxon>Vertebrata</taxon>
        <taxon>Euteleostomi</taxon>
        <taxon>Actinopterygii</taxon>
        <taxon>Neopterygii</taxon>
        <taxon>Teleostei</taxon>
        <taxon>Ostariophysi</taxon>
        <taxon>Cypriniformes</taxon>
        <taxon>Cyprinidae</taxon>
        <taxon>Labeoninae</taxon>
        <taxon>Labeonini</taxon>
        <taxon>Cirrhinus</taxon>
    </lineage>
</organism>
<dbReference type="Pfam" id="PF16187">
    <property type="entry name" value="Peptidase_M16_M"/>
    <property type="match status" value="1"/>
</dbReference>
<feature type="chain" id="PRO_5044887485" description="Peptidase M16 middle/third domain-containing protein" evidence="2">
    <location>
        <begin position="17"/>
        <end position="92"/>
    </location>
</feature>
<evidence type="ECO:0000313" key="4">
    <source>
        <dbReference type="EMBL" id="KAL0201080.1"/>
    </source>
</evidence>
<sequence>LVLFDLFVNILVHNLAEPAYEADVAQLEYKLVAGEHGLVIKVKGFNHKLPLLFNLIVDYLADFSAAPDVFSMFAEQLKKTYFNILIKPEKLG</sequence>
<evidence type="ECO:0000259" key="3">
    <source>
        <dbReference type="Pfam" id="PF16187"/>
    </source>
</evidence>
<feature type="signal peptide" evidence="2">
    <location>
        <begin position="1"/>
        <end position="16"/>
    </location>
</feature>
<accession>A0ABD0RUX2</accession>
<dbReference type="GO" id="GO:0046872">
    <property type="term" value="F:metal ion binding"/>
    <property type="evidence" value="ECO:0007669"/>
    <property type="project" value="UniProtKB-KW"/>
</dbReference>
<comment type="caution">
    <text evidence="4">The sequence shown here is derived from an EMBL/GenBank/DDBJ whole genome shotgun (WGS) entry which is preliminary data.</text>
</comment>
<name>A0ABD0RUX2_CIRMR</name>
<evidence type="ECO:0000313" key="5">
    <source>
        <dbReference type="Proteomes" id="UP001529510"/>
    </source>
</evidence>
<dbReference type="Proteomes" id="UP001529510">
    <property type="component" value="Unassembled WGS sequence"/>
</dbReference>
<gene>
    <name evidence="4" type="ORF">M9458_004267</name>
</gene>
<dbReference type="EMBL" id="JAMKFB020000002">
    <property type="protein sequence ID" value="KAL0201080.1"/>
    <property type="molecule type" value="Genomic_DNA"/>
</dbReference>